<comment type="caution">
    <text evidence="10">The sequence shown here is derived from an EMBL/GenBank/DDBJ whole genome shotgun (WGS) entry which is preliminary data.</text>
</comment>
<protein>
    <recommendedName>
        <fullName evidence="2">histidine kinase</fullName>
        <ecNumber evidence="2">2.7.13.3</ecNumber>
    </recommendedName>
</protein>
<evidence type="ECO:0000256" key="7">
    <source>
        <dbReference type="ARBA" id="ARBA00022840"/>
    </source>
</evidence>
<dbReference type="CDD" id="cd16917">
    <property type="entry name" value="HATPase_UhpB-NarQ-NarX-like"/>
    <property type="match status" value="1"/>
</dbReference>
<dbReference type="InterPro" id="IPR013767">
    <property type="entry name" value="PAS_fold"/>
</dbReference>
<accession>A0A9X3S875</accession>
<evidence type="ECO:0000313" key="10">
    <source>
        <dbReference type="EMBL" id="MDA0166726.1"/>
    </source>
</evidence>
<dbReference type="InterPro" id="IPR000014">
    <property type="entry name" value="PAS"/>
</dbReference>
<dbReference type="InterPro" id="IPR035965">
    <property type="entry name" value="PAS-like_dom_sf"/>
</dbReference>
<keyword evidence="6" id="KW-0418">Kinase</keyword>
<evidence type="ECO:0000256" key="5">
    <source>
        <dbReference type="ARBA" id="ARBA00022741"/>
    </source>
</evidence>
<dbReference type="Pfam" id="PF07730">
    <property type="entry name" value="HisKA_3"/>
    <property type="match status" value="1"/>
</dbReference>
<dbReference type="PANTHER" id="PTHR24421">
    <property type="entry name" value="NITRATE/NITRITE SENSOR PROTEIN NARX-RELATED"/>
    <property type="match status" value="1"/>
</dbReference>
<name>A0A9X3S875_9ACTN</name>
<dbReference type="SUPFAM" id="SSF55874">
    <property type="entry name" value="ATPase domain of HSP90 chaperone/DNA topoisomerase II/histidine kinase"/>
    <property type="match status" value="1"/>
</dbReference>
<dbReference type="GO" id="GO:0005524">
    <property type="term" value="F:ATP binding"/>
    <property type="evidence" value="ECO:0007669"/>
    <property type="project" value="UniProtKB-KW"/>
</dbReference>
<evidence type="ECO:0000256" key="6">
    <source>
        <dbReference type="ARBA" id="ARBA00022777"/>
    </source>
</evidence>
<sequence length="876" mass="93970">MPDPGGLTGVTRLTGRRLARPHRLPPKGRMPESLIDLSGLRVGAEALLAAVLETCGQPFWIVDHEDVIRFANPAAATALGYERTEDLAGRARHATIHHRHVDGTVFPARECPLLRPLETGDAVHSELDWFVRRDGSMLPVSYVSVALETPEGRGAVVAFTDMEERRRAADEHAALRRVATLVAEAVSPSELSVAVVAEVGGLLDADLAGMIRYEADGTVTAVATWAAVGQHPEVRGPWSLEGDRLATAIAQTARAAREDDWACVAGPIAAFVRERLGIDSSVGSPVVVEGRVWGALFVHSTRGAPLPADTEDRLAEFTELVATAISNSEARTEVARLANEQAALRRVATLVARGVPPSDLFDAVAEEVAALLGADLAGMIRYENDDTATPVATWAANWHSEVVSPLALLTGAGQLAETIAKTRRPARSDGEDGVAGTVAASIRKALDIRSSVGSPIVVQGRIWGALFVHATHAEPLPPDTENRLQHFTELVATAIANSETRTEVERLAKEQTGLRRVATQVARKAPSREVFAAVGEEIERLLHVENTTILRYGGDKTATVVAASSESDLVVGDNISLEGESVSARVLRTRRPARLDDYSRASGEFGTRLREGGVRSAVGAPIVVEGRLWGAIIASTRQDEPLPTEVEFRVAEFTELLATAISNVQAWADLAASRARIVTAADEERRRVVRDLHDGAQQRLVHTVVVLKLAEREFVRNSEQVPILVREALEHAQRATDELRELSHGILPEALTHGGLDAGLHELASRTQVPIDLDVCVDRLPATIEATAYFVVAEALTNVAKHARARKAAVSARVEDDTLRVEVRDDGIGGARTGGSGLVGLRDRLAALGGRLRVHSPDGRGTLVVAHIPLHNRFAD</sequence>
<evidence type="ECO:0000313" key="11">
    <source>
        <dbReference type="Proteomes" id="UP001149140"/>
    </source>
</evidence>
<gene>
    <name evidence="10" type="ORF">OM076_41070</name>
</gene>
<evidence type="ECO:0000256" key="3">
    <source>
        <dbReference type="ARBA" id="ARBA00022553"/>
    </source>
</evidence>
<evidence type="ECO:0000256" key="4">
    <source>
        <dbReference type="ARBA" id="ARBA00022679"/>
    </source>
</evidence>
<dbReference type="Proteomes" id="UP001149140">
    <property type="component" value="Unassembled WGS sequence"/>
</dbReference>
<keyword evidence="5" id="KW-0547">Nucleotide-binding</keyword>
<keyword evidence="8" id="KW-0902">Two-component regulatory system</keyword>
<dbReference type="GO" id="GO:0006355">
    <property type="term" value="P:regulation of DNA-templated transcription"/>
    <property type="evidence" value="ECO:0007669"/>
    <property type="project" value="InterPro"/>
</dbReference>
<feature type="domain" description="PAS" evidence="9">
    <location>
        <begin position="44"/>
        <end position="85"/>
    </location>
</feature>
<dbReference type="Gene3D" id="3.30.450.20">
    <property type="entry name" value="PAS domain"/>
    <property type="match status" value="1"/>
</dbReference>
<keyword evidence="3" id="KW-0597">Phosphoprotein</keyword>
<evidence type="ECO:0000259" key="9">
    <source>
        <dbReference type="PROSITE" id="PS50112"/>
    </source>
</evidence>
<dbReference type="PANTHER" id="PTHR24421:SF10">
    <property type="entry name" value="NITRATE_NITRITE SENSOR PROTEIN NARQ"/>
    <property type="match status" value="1"/>
</dbReference>
<dbReference type="Pfam" id="PF00989">
    <property type="entry name" value="PAS"/>
    <property type="match status" value="1"/>
</dbReference>
<dbReference type="InterPro" id="IPR011712">
    <property type="entry name" value="Sig_transdc_His_kin_sub3_dim/P"/>
</dbReference>
<dbReference type="Pfam" id="PF01590">
    <property type="entry name" value="GAF"/>
    <property type="match status" value="3"/>
</dbReference>
<dbReference type="InterPro" id="IPR029016">
    <property type="entry name" value="GAF-like_dom_sf"/>
</dbReference>
<dbReference type="InterPro" id="IPR003018">
    <property type="entry name" value="GAF"/>
</dbReference>
<evidence type="ECO:0000256" key="1">
    <source>
        <dbReference type="ARBA" id="ARBA00000085"/>
    </source>
</evidence>
<dbReference type="InterPro" id="IPR003594">
    <property type="entry name" value="HATPase_dom"/>
</dbReference>
<dbReference type="InterPro" id="IPR036890">
    <property type="entry name" value="HATPase_C_sf"/>
</dbReference>
<keyword evidence="7" id="KW-0067">ATP-binding</keyword>
<dbReference type="EMBL" id="JAPDOD010000074">
    <property type="protein sequence ID" value="MDA0166726.1"/>
    <property type="molecule type" value="Genomic_DNA"/>
</dbReference>
<dbReference type="GO" id="GO:0000155">
    <property type="term" value="F:phosphorelay sensor kinase activity"/>
    <property type="evidence" value="ECO:0007669"/>
    <property type="project" value="InterPro"/>
</dbReference>
<dbReference type="Gene3D" id="1.20.5.1930">
    <property type="match status" value="1"/>
</dbReference>
<dbReference type="Gene3D" id="3.30.450.40">
    <property type="match status" value="3"/>
</dbReference>
<dbReference type="NCBIfam" id="TIGR00229">
    <property type="entry name" value="sensory_box"/>
    <property type="match status" value="1"/>
</dbReference>
<dbReference type="SUPFAM" id="SSF55785">
    <property type="entry name" value="PYP-like sensor domain (PAS domain)"/>
    <property type="match status" value="1"/>
</dbReference>
<dbReference type="PROSITE" id="PS50112">
    <property type="entry name" value="PAS"/>
    <property type="match status" value="1"/>
</dbReference>
<dbReference type="CDD" id="cd00130">
    <property type="entry name" value="PAS"/>
    <property type="match status" value="1"/>
</dbReference>
<dbReference type="Pfam" id="PF02518">
    <property type="entry name" value="HATPase_c"/>
    <property type="match status" value="1"/>
</dbReference>
<dbReference type="EC" id="2.7.13.3" evidence="2"/>
<evidence type="ECO:0000256" key="2">
    <source>
        <dbReference type="ARBA" id="ARBA00012438"/>
    </source>
</evidence>
<dbReference type="AlphaFoldDB" id="A0A9X3S875"/>
<reference evidence="10" key="1">
    <citation type="submission" date="2022-10" db="EMBL/GenBank/DDBJ databases">
        <title>The WGS of Solirubrobacter ginsenosidimutans DSM 21036.</title>
        <authorList>
            <person name="Jiang Z."/>
        </authorList>
    </citation>
    <scope>NUCLEOTIDE SEQUENCE</scope>
    <source>
        <strain evidence="10">DSM 21036</strain>
    </source>
</reference>
<dbReference type="InterPro" id="IPR050482">
    <property type="entry name" value="Sensor_HK_TwoCompSys"/>
</dbReference>
<organism evidence="10 11">
    <name type="scientific">Solirubrobacter ginsenosidimutans</name>
    <dbReference type="NCBI Taxonomy" id="490573"/>
    <lineage>
        <taxon>Bacteria</taxon>
        <taxon>Bacillati</taxon>
        <taxon>Actinomycetota</taxon>
        <taxon>Thermoleophilia</taxon>
        <taxon>Solirubrobacterales</taxon>
        <taxon>Solirubrobacteraceae</taxon>
        <taxon>Solirubrobacter</taxon>
    </lineage>
</organism>
<dbReference type="GO" id="GO:0046983">
    <property type="term" value="F:protein dimerization activity"/>
    <property type="evidence" value="ECO:0007669"/>
    <property type="project" value="InterPro"/>
</dbReference>
<proteinExistence type="predicted"/>
<keyword evidence="4" id="KW-0808">Transferase</keyword>
<dbReference type="SUPFAM" id="SSF55781">
    <property type="entry name" value="GAF domain-like"/>
    <property type="match status" value="3"/>
</dbReference>
<evidence type="ECO:0000256" key="8">
    <source>
        <dbReference type="ARBA" id="ARBA00023012"/>
    </source>
</evidence>
<dbReference type="SMART" id="SM00065">
    <property type="entry name" value="GAF"/>
    <property type="match status" value="3"/>
</dbReference>
<keyword evidence="11" id="KW-1185">Reference proteome</keyword>
<comment type="catalytic activity">
    <reaction evidence="1">
        <text>ATP + protein L-histidine = ADP + protein N-phospho-L-histidine.</text>
        <dbReference type="EC" id="2.7.13.3"/>
    </reaction>
</comment>
<dbReference type="GO" id="GO:0016020">
    <property type="term" value="C:membrane"/>
    <property type="evidence" value="ECO:0007669"/>
    <property type="project" value="InterPro"/>
</dbReference>
<dbReference type="Gene3D" id="3.30.565.10">
    <property type="entry name" value="Histidine kinase-like ATPase, C-terminal domain"/>
    <property type="match status" value="1"/>
</dbReference>